<feature type="compositionally biased region" description="Low complexity" evidence="1">
    <location>
        <begin position="432"/>
        <end position="442"/>
    </location>
</feature>
<evidence type="ECO:0000313" key="2">
    <source>
        <dbReference type="EMBL" id="KAJ4359604.1"/>
    </source>
</evidence>
<protein>
    <submittedName>
        <fullName evidence="2">Uncharacterized protein</fullName>
    </submittedName>
</protein>
<name>A0A9W8XTQ8_9PLEO</name>
<keyword evidence="3" id="KW-1185">Reference proteome</keyword>
<dbReference type="AlphaFoldDB" id="A0A9W8XTQ8"/>
<dbReference type="RefSeq" id="XP_056075806.1">
    <property type="nucleotide sequence ID" value="XM_056208984.1"/>
</dbReference>
<dbReference type="PANTHER" id="PTHR38790">
    <property type="entry name" value="2EXR DOMAIN-CONTAINING PROTEIN-RELATED"/>
    <property type="match status" value="1"/>
</dbReference>
<organism evidence="2 3">
    <name type="scientific">Didymosphaeria variabile</name>
    <dbReference type="NCBI Taxonomy" id="1932322"/>
    <lineage>
        <taxon>Eukaryota</taxon>
        <taxon>Fungi</taxon>
        <taxon>Dikarya</taxon>
        <taxon>Ascomycota</taxon>
        <taxon>Pezizomycotina</taxon>
        <taxon>Dothideomycetes</taxon>
        <taxon>Pleosporomycetidae</taxon>
        <taxon>Pleosporales</taxon>
        <taxon>Massarineae</taxon>
        <taxon>Didymosphaeriaceae</taxon>
        <taxon>Didymosphaeria</taxon>
    </lineage>
</organism>
<proteinExistence type="predicted"/>
<feature type="region of interest" description="Disordered" evidence="1">
    <location>
        <begin position="409"/>
        <end position="442"/>
    </location>
</feature>
<accession>A0A9W8XTQ8</accession>
<dbReference type="OrthoDB" id="62952at2759"/>
<reference evidence="2" key="1">
    <citation type="submission" date="2022-10" db="EMBL/GenBank/DDBJ databases">
        <title>Tapping the CABI collections for fungal endophytes: first genome assemblies for Collariella, Neodidymelliopsis, Ascochyta clinopodiicola, Didymella pomorum, Didymosphaeria variabile, Neocosmospora piperis and Neocucurbitaria cava.</title>
        <authorList>
            <person name="Hill R."/>
        </authorList>
    </citation>
    <scope>NUCLEOTIDE SEQUENCE</scope>
    <source>
        <strain evidence="2">IMI 356815</strain>
    </source>
</reference>
<sequence length="442" mass="51446">MVPFPNKHIRRRIWRKYIKKDPICEEESEDQIAMINDEYWSPAGITEFAERVHLLASVLKRLPNLQEVTIGIDEVGLVRDWSRERNGQQEIVMRPQDIGFQLNLIILPAVHELRQLRIPKVVFSDTHEHIVWKYKDSWPDKYKVPRGPIPGGVLETLIAPEMMQSRKPSRKRKREEKTPPNPKKYLKILDFPPELRNRVYEQLLVQKGAVNPSLRIPSSHRYYRHKRLHVPPPIPSVLAFLRFNKQIYAEASKIYYSHNDFIFYAPTQFLAFYAAIGHVQRSSLESIGIWCYQYSDAPIPATTVIGLVMQQLQTLPHLKKLKLFLPLNEDSLTLKDPTYLDWEHLDDLRALRRRGVKIEVSCPRADRILWVKQNQYWVGKGLVRPSTTNTLTRAQRAQRVVDHCDEIADRIDREHGDTPPATPTSSIERSESSSSSSDSDFL</sequence>
<gene>
    <name evidence="2" type="ORF">N0V89_000159</name>
</gene>
<dbReference type="Proteomes" id="UP001140513">
    <property type="component" value="Unassembled WGS sequence"/>
</dbReference>
<evidence type="ECO:0000313" key="3">
    <source>
        <dbReference type="Proteomes" id="UP001140513"/>
    </source>
</evidence>
<dbReference type="GeneID" id="80903689"/>
<dbReference type="EMBL" id="JAPEUX010000001">
    <property type="protein sequence ID" value="KAJ4359604.1"/>
    <property type="molecule type" value="Genomic_DNA"/>
</dbReference>
<comment type="caution">
    <text evidence="2">The sequence shown here is derived from an EMBL/GenBank/DDBJ whole genome shotgun (WGS) entry which is preliminary data.</text>
</comment>
<feature type="region of interest" description="Disordered" evidence="1">
    <location>
        <begin position="163"/>
        <end position="183"/>
    </location>
</feature>
<evidence type="ECO:0000256" key="1">
    <source>
        <dbReference type="SAM" id="MobiDB-lite"/>
    </source>
</evidence>